<feature type="non-terminal residue" evidence="1">
    <location>
        <position position="153"/>
    </location>
</feature>
<proteinExistence type="predicted"/>
<evidence type="ECO:0000313" key="1">
    <source>
        <dbReference type="EMBL" id="KAL3847795.1"/>
    </source>
</evidence>
<accession>A0ABD3UHK8</accession>
<sequence>SYHMEKEGLARAIRKLQSHGAEVVTINTDRHIQIQKWIRENKTATHYFDDVRNWIRSISNHLYWCAASGEPEHGDLSVAKWYYVANQVQNRQTHANSLFPSCLYDCLPEANERYKRSQSLSPIHQTYNLESLHSVMNHFAPKMLAISYNGMRN</sequence>
<dbReference type="PANTHER" id="PTHR31751:SF44">
    <property type="entry name" value="SI:CH211-211K8.4-RELATED"/>
    <property type="match status" value="1"/>
</dbReference>
<dbReference type="PANTHER" id="PTHR31751">
    <property type="entry name" value="SI:CH211-108C17.2-RELATED-RELATED"/>
    <property type="match status" value="1"/>
</dbReference>
<keyword evidence="2" id="KW-1185">Reference proteome</keyword>
<organism evidence="1 2">
    <name type="scientific">Sinanodonta woodiana</name>
    <name type="common">Chinese pond mussel</name>
    <name type="synonym">Anodonta woodiana</name>
    <dbReference type="NCBI Taxonomy" id="1069815"/>
    <lineage>
        <taxon>Eukaryota</taxon>
        <taxon>Metazoa</taxon>
        <taxon>Spiralia</taxon>
        <taxon>Lophotrochozoa</taxon>
        <taxon>Mollusca</taxon>
        <taxon>Bivalvia</taxon>
        <taxon>Autobranchia</taxon>
        <taxon>Heteroconchia</taxon>
        <taxon>Palaeoheterodonta</taxon>
        <taxon>Unionida</taxon>
        <taxon>Unionoidea</taxon>
        <taxon>Unionidae</taxon>
        <taxon>Unioninae</taxon>
        <taxon>Sinanodonta</taxon>
    </lineage>
</organism>
<name>A0ABD3UHK8_SINWO</name>
<reference evidence="1 2" key="1">
    <citation type="submission" date="2024-11" db="EMBL/GenBank/DDBJ databases">
        <title>Chromosome-level genome assembly of the freshwater bivalve Anodonta woodiana.</title>
        <authorList>
            <person name="Chen X."/>
        </authorList>
    </citation>
    <scope>NUCLEOTIDE SEQUENCE [LARGE SCALE GENOMIC DNA]</scope>
    <source>
        <strain evidence="1">MN2024</strain>
        <tissue evidence="1">Gills</tissue>
    </source>
</reference>
<dbReference type="Proteomes" id="UP001634394">
    <property type="component" value="Unassembled WGS sequence"/>
</dbReference>
<protein>
    <submittedName>
        <fullName evidence="1">Uncharacterized protein</fullName>
    </submittedName>
</protein>
<comment type="caution">
    <text evidence="1">The sequence shown here is derived from an EMBL/GenBank/DDBJ whole genome shotgun (WGS) entry which is preliminary data.</text>
</comment>
<dbReference type="AlphaFoldDB" id="A0ABD3UHK8"/>
<dbReference type="EMBL" id="JBJQND010000016">
    <property type="protein sequence ID" value="KAL3847795.1"/>
    <property type="molecule type" value="Genomic_DNA"/>
</dbReference>
<evidence type="ECO:0000313" key="2">
    <source>
        <dbReference type="Proteomes" id="UP001634394"/>
    </source>
</evidence>
<gene>
    <name evidence="1" type="ORF">ACJMK2_018689</name>
</gene>
<feature type="non-terminal residue" evidence="1">
    <location>
        <position position="1"/>
    </location>
</feature>